<sequence>MGWEEFLAHIEAVLDCGNQMYIQFSSKEDPVLVTDFRKENGLGLDNSWLFSISRTGYTHKLIEDITNFKFIQFRPNTEWVAIHMGSTKRINVGDFEELYISQTFRKMTPVIFLHEGRFWHVMGLELAASEEAEWFIYLKRQECDFMTRLHFDRNQKFIFNPLSNSWSLDDPTQEIKDLEDIKKALKSDEVSEVIVSGVLMRLVRVQEIAKGVLFFVFLDTSEKRRYYYARSTTKLRIVTDSETGEQKYLLDHIKAMHID</sequence>
<reference evidence="1" key="1">
    <citation type="journal article" date="2021" name="Proc. Natl. Acad. Sci. U.S.A.">
        <title>A Catalog of Tens of Thousands of Viruses from Human Metagenomes Reveals Hidden Associations with Chronic Diseases.</title>
        <authorList>
            <person name="Tisza M.J."/>
            <person name="Buck C.B."/>
        </authorList>
    </citation>
    <scope>NUCLEOTIDE SEQUENCE</scope>
    <source>
        <strain evidence="1">CtSdk10</strain>
    </source>
</reference>
<dbReference type="EMBL" id="BK014921">
    <property type="protein sequence ID" value="DAD82556.1"/>
    <property type="molecule type" value="Genomic_DNA"/>
</dbReference>
<evidence type="ECO:0000313" key="1">
    <source>
        <dbReference type="EMBL" id="DAD82556.1"/>
    </source>
</evidence>
<protein>
    <submittedName>
        <fullName evidence="1">Uncharacterized protein</fullName>
    </submittedName>
</protein>
<accession>A0A8S5MJY9</accession>
<name>A0A8S5MJY9_9CAUD</name>
<organism evidence="1">
    <name type="scientific">Siphoviridae sp. ctSdk10</name>
    <dbReference type="NCBI Taxonomy" id="2826345"/>
    <lineage>
        <taxon>Viruses</taxon>
        <taxon>Duplodnaviria</taxon>
        <taxon>Heunggongvirae</taxon>
        <taxon>Uroviricota</taxon>
        <taxon>Caudoviricetes</taxon>
    </lineage>
</organism>
<proteinExistence type="predicted"/>